<protein>
    <submittedName>
        <fullName evidence="1">Uncharacterized protein</fullName>
    </submittedName>
</protein>
<dbReference type="Proteomes" id="UP000799437">
    <property type="component" value="Unassembled WGS sequence"/>
</dbReference>
<proteinExistence type="predicted"/>
<gene>
    <name evidence="1" type="ORF">EJ05DRAFT_243986</name>
</gene>
<keyword evidence="2" id="KW-1185">Reference proteome</keyword>
<dbReference type="EMBL" id="ML996567">
    <property type="protein sequence ID" value="KAF2760851.1"/>
    <property type="molecule type" value="Genomic_DNA"/>
</dbReference>
<sequence>MLHERQSFVSRKILRSSKVTSQVESPDTMSAALVVMAIFLHAMSVSAFDYPSSVNDTTLHENPFFLQIWSTVNTSSAYRTIGIVPKEDGTWGAAIGPSSFITGFRLTNGTLQLASAEGLHAITDGFHAAFGPEKTDGDFISKQWFFSNDTTVGNNGWDLISVSRDGLYGILSSDGGPSMFNGFKVCTEDAQNDYFIKYEGSRDGAVSEGCEAIALRTFLGPPYRFEQDEAARPKIADRQY</sequence>
<accession>A0A6A6WI78</accession>
<reference evidence="1" key="1">
    <citation type="journal article" date="2020" name="Stud. Mycol.">
        <title>101 Dothideomycetes genomes: a test case for predicting lifestyles and emergence of pathogens.</title>
        <authorList>
            <person name="Haridas S."/>
            <person name="Albert R."/>
            <person name="Binder M."/>
            <person name="Bloem J."/>
            <person name="Labutti K."/>
            <person name="Salamov A."/>
            <person name="Andreopoulos B."/>
            <person name="Baker S."/>
            <person name="Barry K."/>
            <person name="Bills G."/>
            <person name="Bluhm B."/>
            <person name="Cannon C."/>
            <person name="Castanera R."/>
            <person name="Culley D."/>
            <person name="Daum C."/>
            <person name="Ezra D."/>
            <person name="Gonzalez J."/>
            <person name="Henrissat B."/>
            <person name="Kuo A."/>
            <person name="Liang C."/>
            <person name="Lipzen A."/>
            <person name="Lutzoni F."/>
            <person name="Magnuson J."/>
            <person name="Mondo S."/>
            <person name="Nolan M."/>
            <person name="Ohm R."/>
            <person name="Pangilinan J."/>
            <person name="Park H.-J."/>
            <person name="Ramirez L."/>
            <person name="Alfaro M."/>
            <person name="Sun H."/>
            <person name="Tritt A."/>
            <person name="Yoshinaga Y."/>
            <person name="Zwiers L.-H."/>
            <person name="Turgeon B."/>
            <person name="Goodwin S."/>
            <person name="Spatafora J."/>
            <person name="Crous P."/>
            <person name="Grigoriev I."/>
        </authorList>
    </citation>
    <scope>NUCLEOTIDE SEQUENCE</scope>
    <source>
        <strain evidence="1">CBS 121739</strain>
    </source>
</reference>
<evidence type="ECO:0000313" key="1">
    <source>
        <dbReference type="EMBL" id="KAF2760851.1"/>
    </source>
</evidence>
<evidence type="ECO:0000313" key="2">
    <source>
        <dbReference type="Proteomes" id="UP000799437"/>
    </source>
</evidence>
<dbReference type="RefSeq" id="XP_033603302.1">
    <property type="nucleotide sequence ID" value="XM_033740091.1"/>
</dbReference>
<dbReference type="GeneID" id="54481145"/>
<dbReference type="OrthoDB" id="5213598at2759"/>
<dbReference type="AlphaFoldDB" id="A0A6A6WI78"/>
<name>A0A6A6WI78_9PEZI</name>
<organism evidence="1 2">
    <name type="scientific">Pseudovirgaria hyperparasitica</name>
    <dbReference type="NCBI Taxonomy" id="470096"/>
    <lineage>
        <taxon>Eukaryota</taxon>
        <taxon>Fungi</taxon>
        <taxon>Dikarya</taxon>
        <taxon>Ascomycota</taxon>
        <taxon>Pezizomycotina</taxon>
        <taxon>Dothideomycetes</taxon>
        <taxon>Dothideomycetes incertae sedis</taxon>
        <taxon>Acrospermales</taxon>
        <taxon>Acrospermaceae</taxon>
        <taxon>Pseudovirgaria</taxon>
    </lineage>
</organism>